<dbReference type="GO" id="GO:0005509">
    <property type="term" value="F:calcium ion binding"/>
    <property type="evidence" value="ECO:0007669"/>
    <property type="project" value="InterPro"/>
</dbReference>
<evidence type="ECO:0000259" key="3">
    <source>
        <dbReference type="PROSITE" id="PS50222"/>
    </source>
</evidence>
<name>D3BNQ2_HETP5</name>
<sequence>MSAKLNEEAQSEFREAFTMHDSNKDGRLESAELAGALRWLGQNPTQADISEILREFGSNGQMTVEGLFNYLGKKVVDDFDEKEIIDAFKVFDKDGKGLVGASDLRHILTNLGERLNEDQVEEMLKQAVGSGDGAINYEPFVRNMLKK</sequence>
<evidence type="ECO:0000256" key="1">
    <source>
        <dbReference type="ARBA" id="ARBA00022737"/>
    </source>
</evidence>
<feature type="domain" description="EF-hand" evidence="3">
    <location>
        <begin position="79"/>
        <end position="114"/>
    </location>
</feature>
<proteinExistence type="predicted"/>
<dbReference type="Gene3D" id="1.10.238.10">
    <property type="entry name" value="EF-hand"/>
    <property type="match status" value="1"/>
</dbReference>
<reference evidence="4 5" key="1">
    <citation type="journal article" date="2011" name="Genome Res.">
        <title>Phylogeny-wide analysis of social amoeba genomes highlights ancient origins for complex intercellular communication.</title>
        <authorList>
            <person name="Heidel A.J."/>
            <person name="Lawal H.M."/>
            <person name="Felder M."/>
            <person name="Schilde C."/>
            <person name="Helps N.R."/>
            <person name="Tunggal B."/>
            <person name="Rivero F."/>
            <person name="John U."/>
            <person name="Schleicher M."/>
            <person name="Eichinger L."/>
            <person name="Platzer M."/>
            <person name="Noegel A.A."/>
            <person name="Schaap P."/>
            <person name="Gloeckner G."/>
        </authorList>
    </citation>
    <scope>NUCLEOTIDE SEQUENCE [LARGE SCALE GENOMIC DNA]</scope>
    <source>
        <strain evidence="5">ATCC 26659 / Pp 5 / PN500</strain>
    </source>
</reference>
<dbReference type="CDD" id="cd00051">
    <property type="entry name" value="EFh"/>
    <property type="match status" value="1"/>
</dbReference>
<dbReference type="Proteomes" id="UP000001396">
    <property type="component" value="Unassembled WGS sequence"/>
</dbReference>
<dbReference type="PROSITE" id="PS00018">
    <property type="entry name" value="EF_HAND_1"/>
    <property type="match status" value="1"/>
</dbReference>
<keyword evidence="1" id="KW-0677">Repeat</keyword>
<dbReference type="GeneID" id="31365048"/>
<feature type="domain" description="EF-hand" evidence="3">
    <location>
        <begin position="8"/>
        <end position="43"/>
    </location>
</feature>
<keyword evidence="5" id="KW-1185">Reference proteome</keyword>
<dbReference type="PANTHER" id="PTHR23048">
    <property type="entry name" value="MYOSIN LIGHT CHAIN 1, 3"/>
    <property type="match status" value="1"/>
</dbReference>
<dbReference type="InParanoid" id="D3BNQ2"/>
<dbReference type="InterPro" id="IPR011992">
    <property type="entry name" value="EF-hand-dom_pair"/>
</dbReference>
<dbReference type="FunFam" id="1.10.238.10:FF:000003">
    <property type="entry name" value="Calmodulin A"/>
    <property type="match status" value="1"/>
</dbReference>
<dbReference type="InterPro" id="IPR050230">
    <property type="entry name" value="CALM/Myosin/TropC-like"/>
</dbReference>
<dbReference type="RefSeq" id="XP_020428953.1">
    <property type="nucleotide sequence ID" value="XM_020580366.1"/>
</dbReference>
<evidence type="ECO:0000313" key="5">
    <source>
        <dbReference type="Proteomes" id="UP000001396"/>
    </source>
</evidence>
<gene>
    <name evidence="4" type="primary">mlcD</name>
    <name evidence="4" type="ORF">PPL_09573</name>
</gene>
<dbReference type="SMART" id="SM00054">
    <property type="entry name" value="EFh"/>
    <property type="match status" value="2"/>
</dbReference>
<dbReference type="EMBL" id="ADBJ01000044">
    <property type="protein sequence ID" value="EFA76821.1"/>
    <property type="molecule type" value="Genomic_DNA"/>
</dbReference>
<evidence type="ECO:0000313" key="4">
    <source>
        <dbReference type="EMBL" id="EFA76821.1"/>
    </source>
</evidence>
<dbReference type="PANTHER" id="PTHR23048:SF0">
    <property type="entry name" value="CALMODULIN LIKE 3"/>
    <property type="match status" value="1"/>
</dbReference>
<dbReference type="AlphaFoldDB" id="D3BNQ2"/>
<dbReference type="InterPro" id="IPR018247">
    <property type="entry name" value="EF_Hand_1_Ca_BS"/>
</dbReference>
<accession>D3BNQ2</accession>
<dbReference type="Pfam" id="PF13499">
    <property type="entry name" value="EF-hand_7"/>
    <property type="match status" value="2"/>
</dbReference>
<dbReference type="OMA" id="VLRWLGQ"/>
<dbReference type="PROSITE" id="PS50222">
    <property type="entry name" value="EF_HAND_2"/>
    <property type="match status" value="2"/>
</dbReference>
<comment type="caution">
    <text evidence="4">The sequence shown here is derived from an EMBL/GenBank/DDBJ whole genome shotgun (WGS) entry which is preliminary data.</text>
</comment>
<organism evidence="4 5">
    <name type="scientific">Heterostelium pallidum (strain ATCC 26659 / Pp 5 / PN500)</name>
    <name type="common">Cellular slime mold</name>
    <name type="synonym">Polysphondylium pallidum</name>
    <dbReference type="NCBI Taxonomy" id="670386"/>
    <lineage>
        <taxon>Eukaryota</taxon>
        <taxon>Amoebozoa</taxon>
        <taxon>Evosea</taxon>
        <taxon>Eumycetozoa</taxon>
        <taxon>Dictyostelia</taxon>
        <taxon>Acytosteliales</taxon>
        <taxon>Acytosteliaceae</taxon>
        <taxon>Heterostelium</taxon>
    </lineage>
</organism>
<dbReference type="GO" id="GO:0016460">
    <property type="term" value="C:myosin II complex"/>
    <property type="evidence" value="ECO:0007669"/>
    <property type="project" value="TreeGrafter"/>
</dbReference>
<dbReference type="SUPFAM" id="SSF47473">
    <property type="entry name" value="EF-hand"/>
    <property type="match status" value="1"/>
</dbReference>
<dbReference type="InterPro" id="IPR002048">
    <property type="entry name" value="EF_hand_dom"/>
</dbReference>
<protein>
    <submittedName>
        <fullName evidence="4">MyoD light chain</fullName>
    </submittedName>
</protein>
<dbReference type="STRING" id="670386.D3BNQ2"/>
<keyword evidence="2" id="KW-0106">Calcium</keyword>
<evidence type="ECO:0000256" key="2">
    <source>
        <dbReference type="ARBA" id="ARBA00022837"/>
    </source>
</evidence>